<comment type="similarity">
    <text evidence="1">Belongs to the peptidase M20A family.</text>
</comment>
<feature type="binding site" evidence="7">
    <location>
        <position position="234"/>
    </location>
    <ligand>
        <name>Zn(2+)</name>
        <dbReference type="ChEBI" id="CHEBI:29105"/>
        <label>1</label>
    </ligand>
</feature>
<sequence>MLPTYTRSSPHQHQNFRSHRHISRGLVIILLLSFCFIPKLLQGSLPRSAPKPGDICTQEAPLNPKENSAIAASLAGLYDTPKFKERAVEWLAGAVKIPTETFEDMGEIGKDGRWDSLAKFHSYLRTAFPKVHASLNLTKVNTYGLVYHWQGSDDSLKPILLAAHQDVVPVDPSTASEWIHPPYSGHFDGEFIWGRGCADDKSGVIGMLSSLEGLLENEFKPTRSLVLALGFDEEISGFFGAHKISEYLLEKYAKDGFAFLIDEGGSYTQEEGVAFATPGVTEKGAMDVRITVSAPGGHSSIPPPHTSIGLLSLMIARIESHPHMPSITRSSPIYSGLQCRAAHDPALSGPLRADIQKSLHSQKALKRVEETLFNGPQGKSLKALFGTTQAADMIEGGIKSNALPERASAVVNHRLDIHSSSSAIIDHLTKVLMPLAKHFDLAFSAGGVNITSPANPAGALVISDAFGRTFEPAPITPTNAAPYKLLSGTIRAAYANGRGRTSGNEMIVAPGMAAGNTDTRHYWALTQHIFRYKHLAAADLFHEIHTTNEALKAEGFVESIRFFTTLILNADESKEF</sequence>
<evidence type="ECO:0000256" key="4">
    <source>
        <dbReference type="ARBA" id="ARBA00022801"/>
    </source>
</evidence>
<evidence type="ECO:0000256" key="7">
    <source>
        <dbReference type="PIRSR" id="PIRSR037217-2"/>
    </source>
</evidence>
<dbReference type="GO" id="GO:0004181">
    <property type="term" value="F:metallocarboxypeptidase activity"/>
    <property type="evidence" value="ECO:0007669"/>
    <property type="project" value="InterPro"/>
</dbReference>
<dbReference type="STRING" id="930990.A0A067MIB5"/>
<keyword evidence="5 7" id="KW-0862">Zinc</keyword>
<dbReference type="Gene3D" id="3.30.70.360">
    <property type="match status" value="1"/>
</dbReference>
<dbReference type="Gene3D" id="1.10.150.900">
    <property type="match status" value="1"/>
</dbReference>
<keyword evidence="2" id="KW-0645">Protease</keyword>
<organism evidence="10 11">
    <name type="scientific">Botryobasidium botryosum (strain FD-172 SS1)</name>
    <dbReference type="NCBI Taxonomy" id="930990"/>
    <lineage>
        <taxon>Eukaryota</taxon>
        <taxon>Fungi</taxon>
        <taxon>Dikarya</taxon>
        <taxon>Basidiomycota</taxon>
        <taxon>Agaricomycotina</taxon>
        <taxon>Agaricomycetes</taxon>
        <taxon>Cantharellales</taxon>
        <taxon>Botryobasidiaceae</taxon>
        <taxon>Botryobasidium</taxon>
    </lineage>
</organism>
<dbReference type="SUPFAM" id="SSF53187">
    <property type="entry name" value="Zn-dependent exopeptidases"/>
    <property type="match status" value="1"/>
</dbReference>
<dbReference type="AlphaFoldDB" id="A0A067MIB5"/>
<reference evidence="11" key="1">
    <citation type="journal article" date="2014" name="Proc. Natl. Acad. Sci. U.S.A.">
        <title>Extensive sampling of basidiomycete genomes demonstrates inadequacy of the white-rot/brown-rot paradigm for wood decay fungi.</title>
        <authorList>
            <person name="Riley R."/>
            <person name="Salamov A.A."/>
            <person name="Brown D.W."/>
            <person name="Nagy L.G."/>
            <person name="Floudas D."/>
            <person name="Held B.W."/>
            <person name="Levasseur A."/>
            <person name="Lombard V."/>
            <person name="Morin E."/>
            <person name="Otillar R."/>
            <person name="Lindquist E.A."/>
            <person name="Sun H."/>
            <person name="LaButti K.M."/>
            <person name="Schmutz J."/>
            <person name="Jabbour D."/>
            <person name="Luo H."/>
            <person name="Baker S.E."/>
            <person name="Pisabarro A.G."/>
            <person name="Walton J.D."/>
            <person name="Blanchette R.A."/>
            <person name="Henrissat B."/>
            <person name="Martin F."/>
            <person name="Cullen D."/>
            <person name="Hibbett D.S."/>
            <person name="Grigoriev I.V."/>
        </authorList>
    </citation>
    <scope>NUCLEOTIDE SEQUENCE [LARGE SCALE GENOMIC DNA]</scope>
    <source>
        <strain evidence="11">FD-172 SS1</strain>
    </source>
</reference>
<evidence type="ECO:0000256" key="3">
    <source>
        <dbReference type="ARBA" id="ARBA00022723"/>
    </source>
</evidence>
<dbReference type="OrthoDB" id="3064516at2759"/>
<keyword evidence="8" id="KW-0812">Transmembrane</keyword>
<keyword evidence="11" id="KW-1185">Reference proteome</keyword>
<evidence type="ECO:0000256" key="2">
    <source>
        <dbReference type="ARBA" id="ARBA00022670"/>
    </source>
</evidence>
<evidence type="ECO:0000256" key="8">
    <source>
        <dbReference type="SAM" id="Phobius"/>
    </source>
</evidence>
<evidence type="ECO:0000313" key="10">
    <source>
        <dbReference type="EMBL" id="KDQ15518.1"/>
    </source>
</evidence>
<dbReference type="Proteomes" id="UP000027195">
    <property type="component" value="Unassembled WGS sequence"/>
</dbReference>
<dbReference type="EMBL" id="KL198032">
    <property type="protein sequence ID" value="KDQ15518.1"/>
    <property type="molecule type" value="Genomic_DNA"/>
</dbReference>
<dbReference type="InterPro" id="IPR002933">
    <property type="entry name" value="Peptidase_M20"/>
</dbReference>
<dbReference type="PANTHER" id="PTHR45962">
    <property type="entry name" value="N-FATTY-ACYL-AMINO ACID SYNTHASE/HYDROLASE PM20D1"/>
    <property type="match status" value="1"/>
</dbReference>
<dbReference type="FunFam" id="3.40.630.10:FF:000027">
    <property type="entry name" value="N-fatty-acyl-amino acid synthase/hydrolase PM20D1"/>
    <property type="match status" value="1"/>
</dbReference>
<dbReference type="InterPro" id="IPR047177">
    <property type="entry name" value="Pept_M20A"/>
</dbReference>
<keyword evidence="8" id="KW-1133">Transmembrane helix</keyword>
<gene>
    <name evidence="10" type="ORF">BOTBODRAFT_108726</name>
</gene>
<dbReference type="InterPro" id="IPR017141">
    <property type="entry name" value="Pept_M20_carboxypep"/>
</dbReference>
<dbReference type="InterPro" id="IPR001261">
    <property type="entry name" value="ArgE/DapE_CS"/>
</dbReference>
<dbReference type="InParanoid" id="A0A067MIB5"/>
<feature type="binding site" evidence="7">
    <location>
        <position position="545"/>
    </location>
    <ligand>
        <name>Zn(2+)</name>
        <dbReference type="ChEBI" id="CHEBI:29105"/>
        <label>1</label>
    </ligand>
</feature>
<feature type="binding site" evidence="7">
    <location>
        <position position="262"/>
    </location>
    <ligand>
        <name>Zn(2+)</name>
        <dbReference type="ChEBI" id="CHEBI:29105"/>
        <label>2</label>
    </ligand>
</feature>
<evidence type="ECO:0000313" key="11">
    <source>
        <dbReference type="Proteomes" id="UP000027195"/>
    </source>
</evidence>
<evidence type="ECO:0000256" key="5">
    <source>
        <dbReference type="ARBA" id="ARBA00022833"/>
    </source>
</evidence>
<feature type="active site" evidence="6">
    <location>
        <position position="166"/>
    </location>
</feature>
<dbReference type="InterPro" id="IPR036264">
    <property type="entry name" value="Bact_exopeptidase_dim_dom"/>
</dbReference>
<name>A0A067MIB5_BOTB1</name>
<dbReference type="Pfam" id="PF01546">
    <property type="entry name" value="Peptidase_M20"/>
    <property type="match status" value="1"/>
</dbReference>
<dbReference type="PROSITE" id="PS00758">
    <property type="entry name" value="ARGE_DAPE_CPG2_1"/>
    <property type="match status" value="1"/>
</dbReference>
<dbReference type="FunCoup" id="A0A067MIB5">
    <property type="interactions" value="9"/>
</dbReference>
<dbReference type="HOGENOM" id="CLU_021802_11_0_1"/>
<dbReference type="Pfam" id="PF07687">
    <property type="entry name" value="M20_dimer"/>
    <property type="match status" value="1"/>
</dbReference>
<dbReference type="PANTHER" id="PTHR45962:SF1">
    <property type="entry name" value="N-FATTY-ACYL-AMINO ACID SYNTHASE_HYDROLASE PM20D1"/>
    <property type="match status" value="1"/>
</dbReference>
<evidence type="ECO:0000259" key="9">
    <source>
        <dbReference type="Pfam" id="PF07687"/>
    </source>
</evidence>
<dbReference type="InterPro" id="IPR011650">
    <property type="entry name" value="Peptidase_M20_dimer"/>
</dbReference>
<keyword evidence="3 7" id="KW-0479">Metal-binding</keyword>
<dbReference type="Gene3D" id="3.40.630.10">
    <property type="entry name" value="Zn peptidases"/>
    <property type="match status" value="1"/>
</dbReference>
<evidence type="ECO:0000256" key="6">
    <source>
        <dbReference type="PIRSR" id="PIRSR037217-1"/>
    </source>
</evidence>
<feature type="active site" description="Proton acceptor" evidence="6">
    <location>
        <position position="233"/>
    </location>
</feature>
<evidence type="ECO:0000256" key="1">
    <source>
        <dbReference type="ARBA" id="ARBA00006247"/>
    </source>
</evidence>
<keyword evidence="4" id="KW-0378">Hydrolase</keyword>
<dbReference type="GO" id="GO:0046872">
    <property type="term" value="F:metal ion binding"/>
    <property type="evidence" value="ECO:0007669"/>
    <property type="project" value="UniProtKB-KW"/>
</dbReference>
<feature type="binding site" evidence="7">
    <location>
        <position position="199"/>
    </location>
    <ligand>
        <name>Zn(2+)</name>
        <dbReference type="ChEBI" id="CHEBI:29105"/>
        <label>2</label>
    </ligand>
</feature>
<feature type="domain" description="Peptidase M20 dimerisation" evidence="9">
    <location>
        <begin position="281"/>
        <end position="437"/>
    </location>
</feature>
<feature type="binding site" evidence="7">
    <location>
        <position position="199"/>
    </location>
    <ligand>
        <name>Zn(2+)</name>
        <dbReference type="ChEBI" id="CHEBI:29105"/>
        <label>1</label>
    </ligand>
</feature>
<dbReference type="CDD" id="cd05674">
    <property type="entry name" value="M20_yscS"/>
    <property type="match status" value="1"/>
</dbReference>
<keyword evidence="8" id="KW-0472">Membrane</keyword>
<dbReference type="GO" id="GO:0000328">
    <property type="term" value="C:fungal-type vacuole lumen"/>
    <property type="evidence" value="ECO:0007669"/>
    <property type="project" value="TreeGrafter"/>
</dbReference>
<protein>
    <recommendedName>
        <fullName evidence="9">Peptidase M20 dimerisation domain-containing protein</fullName>
    </recommendedName>
</protein>
<dbReference type="PIRSF" id="PIRSF037217">
    <property type="entry name" value="Carboxypeptidase_S"/>
    <property type="match status" value="1"/>
</dbReference>
<accession>A0A067MIB5</accession>
<dbReference type="SUPFAM" id="SSF55031">
    <property type="entry name" value="Bacterial exopeptidase dimerisation domain"/>
    <property type="match status" value="1"/>
</dbReference>
<proteinExistence type="inferred from homology"/>
<dbReference type="GO" id="GO:0051603">
    <property type="term" value="P:proteolysis involved in protein catabolic process"/>
    <property type="evidence" value="ECO:0007669"/>
    <property type="project" value="TreeGrafter"/>
</dbReference>
<feature type="transmembrane region" description="Helical" evidence="8">
    <location>
        <begin position="21"/>
        <end position="41"/>
    </location>
</feature>
<feature type="binding site" evidence="7">
    <location>
        <position position="164"/>
    </location>
    <ligand>
        <name>Zn(2+)</name>
        <dbReference type="ChEBI" id="CHEBI:29105"/>
        <label>2</label>
    </ligand>
</feature>